<reference evidence="2 4" key="1">
    <citation type="journal article" date="2015" name="Int. J. Syst. Evol. Microbiol.">
        <title>Bacillus glycinifermentans sp. nov., isolated from fermented soybean paste.</title>
        <authorList>
            <person name="Kim S.J."/>
            <person name="Dunlap C.A."/>
            <person name="Kwon S.W."/>
            <person name="Rooney A.P."/>
        </authorList>
    </citation>
    <scope>NUCLEOTIDE SEQUENCE [LARGE SCALE GENOMIC DNA]</scope>
    <source>
        <strain evidence="2 4">GO-13</strain>
    </source>
</reference>
<dbReference type="InterPro" id="IPR039440">
    <property type="entry name" value="DUF3850"/>
</dbReference>
<reference evidence="3 5" key="3">
    <citation type="submission" date="2023-03" db="EMBL/GenBank/DDBJ databases">
        <title>Agriculturally important microbes genome sequencing.</title>
        <authorList>
            <person name="Dunlap C."/>
        </authorList>
    </citation>
    <scope>NUCLEOTIDE SEQUENCE [LARGE SCALE GENOMIC DNA]</scope>
    <source>
        <strain evidence="3 5">CBP-3203</strain>
    </source>
</reference>
<dbReference type="InterPro" id="IPR015947">
    <property type="entry name" value="PUA-like_sf"/>
</dbReference>
<dbReference type="Proteomes" id="UP000036168">
    <property type="component" value="Unassembled WGS sequence"/>
</dbReference>
<dbReference type="EMBL" id="LECW02000082">
    <property type="protein sequence ID" value="KRT87117.1"/>
    <property type="molecule type" value="Genomic_DNA"/>
</dbReference>
<sequence length="81" mass="9632">MERQKHKLKILPEYFEAVCTGVKNFEIRRNDRNYQVGDLLELNEYIPEKAEFTGRVVVREVTYITDYAQQENYVVMSIDIA</sequence>
<dbReference type="Gene3D" id="2.30.130.30">
    <property type="entry name" value="Hypothetical protein"/>
    <property type="match status" value="1"/>
</dbReference>
<gene>
    <name evidence="2" type="ORF">AB447_209115</name>
    <name evidence="3" type="ORF">P8828_20660</name>
</gene>
<evidence type="ECO:0000313" key="4">
    <source>
        <dbReference type="Proteomes" id="UP000036168"/>
    </source>
</evidence>
<dbReference type="EMBL" id="JARRTL010000027">
    <property type="protein sequence ID" value="MEC0487169.1"/>
    <property type="molecule type" value="Genomic_DNA"/>
</dbReference>
<dbReference type="RefSeq" id="WP_048354544.1">
    <property type="nucleotide sequence ID" value="NZ_JARRTL010000027.1"/>
</dbReference>
<evidence type="ECO:0000313" key="2">
    <source>
        <dbReference type="EMBL" id="KRT87117.1"/>
    </source>
</evidence>
<dbReference type="AlphaFoldDB" id="A0A0T6BI45"/>
<evidence type="ECO:0000313" key="3">
    <source>
        <dbReference type="EMBL" id="MEC0487169.1"/>
    </source>
</evidence>
<dbReference type="Proteomes" id="UP001341297">
    <property type="component" value="Unassembled WGS sequence"/>
</dbReference>
<dbReference type="Pfam" id="PF12961">
    <property type="entry name" value="DUF3850"/>
    <property type="match status" value="1"/>
</dbReference>
<name>A0A0T6BI45_9BACI</name>
<dbReference type="OrthoDB" id="1700487at2"/>
<proteinExistence type="predicted"/>
<feature type="domain" description="DUF3850" evidence="1">
    <location>
        <begin position="6"/>
        <end position="78"/>
    </location>
</feature>
<comment type="caution">
    <text evidence="2">The sequence shown here is derived from an EMBL/GenBank/DDBJ whole genome shotgun (WGS) entry which is preliminary data.</text>
</comment>
<organism evidence="2 4">
    <name type="scientific">Bacillus glycinifermentans</name>
    <dbReference type="NCBI Taxonomy" id="1664069"/>
    <lineage>
        <taxon>Bacteria</taxon>
        <taxon>Bacillati</taxon>
        <taxon>Bacillota</taxon>
        <taxon>Bacilli</taxon>
        <taxon>Bacillales</taxon>
        <taxon>Bacillaceae</taxon>
        <taxon>Bacillus</taxon>
    </lineage>
</organism>
<protein>
    <submittedName>
        <fullName evidence="3">DUF3850 domain-containing protein</fullName>
    </submittedName>
    <submittedName>
        <fullName evidence="2">RNA-binding protein</fullName>
    </submittedName>
</protein>
<keyword evidence="5" id="KW-1185">Reference proteome</keyword>
<reference evidence="2" key="2">
    <citation type="submission" date="2015-10" db="EMBL/GenBank/DDBJ databases">
        <authorList>
            <person name="Gilbert D.G."/>
        </authorList>
    </citation>
    <scope>NUCLEOTIDE SEQUENCE</scope>
    <source>
        <strain evidence="2">GO-13</strain>
    </source>
</reference>
<evidence type="ECO:0000259" key="1">
    <source>
        <dbReference type="Pfam" id="PF12961"/>
    </source>
</evidence>
<evidence type="ECO:0000313" key="5">
    <source>
        <dbReference type="Proteomes" id="UP001341297"/>
    </source>
</evidence>
<dbReference type="SUPFAM" id="SSF88697">
    <property type="entry name" value="PUA domain-like"/>
    <property type="match status" value="1"/>
</dbReference>
<accession>A0A0T6BI45</accession>